<protein>
    <submittedName>
        <fullName evidence="1">Uncharacterized protein</fullName>
    </submittedName>
</protein>
<dbReference type="AlphaFoldDB" id="A0A088E7N9"/>
<evidence type="ECO:0000313" key="12">
    <source>
        <dbReference type="Proteomes" id="UP000068832"/>
    </source>
</evidence>
<evidence type="ECO:0000313" key="1">
    <source>
        <dbReference type="EMBL" id="AIM27732.1"/>
    </source>
</evidence>
<dbReference type="EMBL" id="CP012172">
    <property type="protein sequence ID" value="AKV74589.1"/>
    <property type="molecule type" value="Genomic_DNA"/>
</dbReference>
<dbReference type="Proteomes" id="UP000068832">
    <property type="component" value="Chromosome"/>
</dbReference>
<gene>
    <name evidence="1" type="ORF">HA72_1593</name>
    <name evidence="2" type="ORF">MsedA_1618</name>
    <name evidence="3" type="ORF">MsedB_1620</name>
    <name evidence="4" type="ORF">MsedC_1618</name>
    <name evidence="5" type="ORF">MsedD_1619</name>
    <name evidence="6" type="ORF">MsedE_1622</name>
</gene>
<dbReference type="RefSeq" id="WP_012021535.1">
    <property type="nucleotide sequence ID" value="NZ_AP019770.1"/>
</dbReference>
<reference evidence="1 7" key="1">
    <citation type="journal article" date="2014" name="J. Bacteriol.">
        <title>Role of an Archaeal PitA Transporter in the Copper and Arsenic Resistance of Metallosphaera sedula, an Extreme Thermoacidophile.</title>
        <authorList>
            <person name="McCarthy S."/>
            <person name="Ai C."/>
            <person name="Wheaton G."/>
            <person name="Tevatia R."/>
            <person name="Eckrich V."/>
            <person name="Kelly R."/>
            <person name="Blum P."/>
        </authorList>
    </citation>
    <scope>NUCLEOTIDE SEQUENCE [LARGE SCALE GENOMIC DNA]</scope>
    <source>
        <strain evidence="1 7">CuR1</strain>
    </source>
</reference>
<accession>A0A088E7N9</accession>
<dbReference type="OMA" id="CKFVEYI"/>
<dbReference type="EMBL" id="CP012173">
    <property type="protein sequence ID" value="AKV76828.1"/>
    <property type="molecule type" value="Genomic_DNA"/>
</dbReference>
<name>A0A088E7N9_9CREN</name>
<evidence type="ECO:0000313" key="7">
    <source>
        <dbReference type="Proteomes" id="UP000029084"/>
    </source>
</evidence>
<proteinExistence type="predicted"/>
<dbReference type="OrthoDB" id="34524at2157"/>
<reference evidence="6 8" key="3">
    <citation type="submission" date="2015-07" db="EMBL/GenBank/DDBJ databases">
        <title>Physiological, transcriptional responses and genome re-sequencing of acid resistant extremely thermoacidophilic Metallosphaera sedula SARC-M1.</title>
        <authorList>
            <person name="Ai C."/>
            <person name="McCarthy S."/>
            <person name="Eckrich V."/>
            <person name="Rudrappa D."/>
            <person name="Qiu G."/>
            <person name="Blum P."/>
        </authorList>
    </citation>
    <scope>NUCLEOTIDE SEQUENCE [LARGE SCALE GENOMIC DNA]</scope>
    <source>
        <strain evidence="6 8">SARC-M1</strain>
    </source>
</reference>
<evidence type="ECO:0000313" key="6">
    <source>
        <dbReference type="EMBL" id="AKV83557.1"/>
    </source>
</evidence>
<evidence type="ECO:0000313" key="4">
    <source>
        <dbReference type="EMBL" id="AKV79079.1"/>
    </source>
</evidence>
<evidence type="ECO:0000313" key="3">
    <source>
        <dbReference type="EMBL" id="AKV76828.1"/>
    </source>
</evidence>
<dbReference type="EMBL" id="CP012176">
    <property type="protein sequence ID" value="AKV83557.1"/>
    <property type="molecule type" value="Genomic_DNA"/>
</dbReference>
<dbReference type="PATRIC" id="fig|43687.5.peg.1724"/>
<dbReference type="EMBL" id="CP012174">
    <property type="protein sequence ID" value="AKV79079.1"/>
    <property type="molecule type" value="Genomic_DNA"/>
</dbReference>
<sequence length="88" mass="10198">MVKLVNWRRATLTEQKLNITSILKRTSADIVIIPLSHSKLVEYIKSTDLDTMEPLIIRLEKKGKLTRELNKLKREGFEVKVVLPNLDN</sequence>
<organism evidence="1 7">
    <name type="scientific">Metallosphaera sedula</name>
    <dbReference type="NCBI Taxonomy" id="43687"/>
    <lineage>
        <taxon>Archaea</taxon>
        <taxon>Thermoproteota</taxon>
        <taxon>Thermoprotei</taxon>
        <taxon>Sulfolobales</taxon>
        <taxon>Sulfolobaceae</taxon>
        <taxon>Metallosphaera</taxon>
    </lineage>
</organism>
<dbReference type="Proteomes" id="UP000062398">
    <property type="component" value="Chromosome"/>
</dbReference>
<evidence type="ECO:0000313" key="2">
    <source>
        <dbReference type="EMBL" id="AKV74589.1"/>
    </source>
</evidence>
<dbReference type="Proteomes" id="UP000061362">
    <property type="component" value="Chromosome"/>
</dbReference>
<dbReference type="Proteomes" id="UP000029084">
    <property type="component" value="Chromosome"/>
</dbReference>
<dbReference type="Proteomes" id="UP000062475">
    <property type="component" value="Chromosome"/>
</dbReference>
<evidence type="ECO:0000313" key="8">
    <source>
        <dbReference type="Proteomes" id="UP000056255"/>
    </source>
</evidence>
<dbReference type="GeneID" id="97613306"/>
<reference evidence="9 10" key="2">
    <citation type="journal article" date="2015" name="Genome Announc.">
        <title>Complete Genome Sequences of Evolved Arsenate-Resistant Metallosphaera sedula Strains.</title>
        <authorList>
            <person name="Ai C."/>
            <person name="McCarthy S."/>
            <person name="Schackwitz W."/>
            <person name="Martin J."/>
            <person name="Lipzen A."/>
            <person name="Blum P."/>
        </authorList>
    </citation>
    <scope>NUCLEOTIDE SEQUENCE [LARGE SCALE GENOMIC DNA]</scope>
    <source>
        <strain evidence="4 10">ARS120-1</strain>
        <strain evidence="5 9">ARS120-2</strain>
        <strain evidence="2 12">ARS50-1</strain>
        <strain evidence="3 11">ARS50-2</strain>
    </source>
</reference>
<dbReference type="Proteomes" id="UP000056255">
    <property type="component" value="Chromosome"/>
</dbReference>
<dbReference type="EMBL" id="CP008822">
    <property type="protein sequence ID" value="AIM27732.1"/>
    <property type="molecule type" value="Genomic_DNA"/>
</dbReference>
<evidence type="ECO:0000313" key="10">
    <source>
        <dbReference type="Proteomes" id="UP000062398"/>
    </source>
</evidence>
<evidence type="ECO:0000313" key="11">
    <source>
        <dbReference type="Proteomes" id="UP000062475"/>
    </source>
</evidence>
<evidence type="ECO:0000313" key="9">
    <source>
        <dbReference type="Proteomes" id="UP000061362"/>
    </source>
</evidence>
<evidence type="ECO:0000313" key="5">
    <source>
        <dbReference type="EMBL" id="AKV81324.1"/>
    </source>
</evidence>
<dbReference type="EMBL" id="CP012175">
    <property type="protein sequence ID" value="AKV81324.1"/>
    <property type="molecule type" value="Genomic_DNA"/>
</dbReference>